<dbReference type="InterPro" id="IPR000742">
    <property type="entry name" value="EGF"/>
</dbReference>
<protein>
    <submittedName>
        <fullName evidence="10">EGF region</fullName>
    </submittedName>
</protein>
<keyword evidence="8" id="KW-0472">Membrane</keyword>
<keyword evidence="4" id="KW-0732">Signal</keyword>
<feature type="region of interest" description="Disordered" evidence="7">
    <location>
        <begin position="437"/>
        <end position="494"/>
    </location>
</feature>
<evidence type="ECO:0000256" key="6">
    <source>
        <dbReference type="PROSITE-ProRule" id="PRU00076"/>
    </source>
</evidence>
<dbReference type="PANTHER" id="PTHR10740">
    <property type="entry name" value="TRANSFORMING GROWTH FACTOR ALPHA"/>
    <property type="match status" value="1"/>
</dbReference>
<name>A0A4Z2CWK4_SCHJA</name>
<evidence type="ECO:0000256" key="8">
    <source>
        <dbReference type="SAM" id="Phobius"/>
    </source>
</evidence>
<dbReference type="GO" id="GO:0007173">
    <property type="term" value="P:epidermal growth factor receptor signaling pathway"/>
    <property type="evidence" value="ECO:0007669"/>
    <property type="project" value="TreeGrafter"/>
</dbReference>
<evidence type="ECO:0000256" key="4">
    <source>
        <dbReference type="ARBA" id="ARBA00022729"/>
    </source>
</evidence>
<dbReference type="GO" id="GO:0045840">
    <property type="term" value="P:positive regulation of mitotic nuclear division"/>
    <property type="evidence" value="ECO:0007669"/>
    <property type="project" value="TreeGrafter"/>
</dbReference>
<keyword evidence="8" id="KW-0812">Transmembrane</keyword>
<reference evidence="10 11" key="1">
    <citation type="submission" date="2019-03" db="EMBL/GenBank/DDBJ databases">
        <title>An improved genome assembly of the fluke Schistosoma japonicum.</title>
        <authorList>
            <person name="Hu W."/>
            <person name="Luo F."/>
            <person name="Yin M."/>
            <person name="Mo X."/>
            <person name="Sun C."/>
            <person name="Wu Q."/>
            <person name="Zhu B."/>
            <person name="Xiang M."/>
            <person name="Wang J."/>
            <person name="Wang Y."/>
            <person name="Zhang T."/>
            <person name="Xu B."/>
            <person name="Zheng H."/>
            <person name="Feng Z."/>
        </authorList>
    </citation>
    <scope>NUCLEOTIDE SEQUENCE [LARGE SCALE GENOMIC DNA]</scope>
    <source>
        <strain evidence="10">HuSjv2</strain>
        <tissue evidence="10">Worms</tissue>
    </source>
</reference>
<evidence type="ECO:0000256" key="1">
    <source>
        <dbReference type="ARBA" id="ARBA00004613"/>
    </source>
</evidence>
<evidence type="ECO:0000313" key="11">
    <source>
        <dbReference type="Proteomes" id="UP000311919"/>
    </source>
</evidence>
<feature type="disulfide bond" evidence="6">
    <location>
        <begin position="599"/>
        <end position="616"/>
    </location>
</feature>
<evidence type="ECO:0000256" key="7">
    <source>
        <dbReference type="SAM" id="MobiDB-lite"/>
    </source>
</evidence>
<dbReference type="GO" id="GO:0008284">
    <property type="term" value="P:positive regulation of cell population proliferation"/>
    <property type="evidence" value="ECO:0007669"/>
    <property type="project" value="TreeGrafter"/>
</dbReference>
<comment type="subcellular location">
    <subcellularLocation>
        <location evidence="1">Secreted</location>
    </subcellularLocation>
</comment>
<dbReference type="GO" id="GO:0005154">
    <property type="term" value="F:epidermal growth factor receptor binding"/>
    <property type="evidence" value="ECO:0007669"/>
    <property type="project" value="TreeGrafter"/>
</dbReference>
<dbReference type="AlphaFoldDB" id="A0A4Z2CWK4"/>
<comment type="caution">
    <text evidence="6">Lacks conserved residue(s) required for the propagation of feature annotation.</text>
</comment>
<comment type="caution">
    <text evidence="10">The sequence shown here is derived from an EMBL/GenBank/DDBJ whole genome shotgun (WGS) entry which is preliminary data.</text>
</comment>
<dbReference type="PROSITE" id="PS01186">
    <property type="entry name" value="EGF_2"/>
    <property type="match status" value="1"/>
</dbReference>
<keyword evidence="3 6" id="KW-0245">EGF-like domain</keyword>
<dbReference type="Proteomes" id="UP000311919">
    <property type="component" value="Unassembled WGS sequence"/>
</dbReference>
<feature type="transmembrane region" description="Helical" evidence="8">
    <location>
        <begin position="9"/>
        <end position="31"/>
    </location>
</feature>
<dbReference type="OrthoDB" id="6233064at2759"/>
<feature type="compositionally biased region" description="Low complexity" evidence="7">
    <location>
        <begin position="475"/>
        <end position="492"/>
    </location>
</feature>
<gene>
    <name evidence="10" type="ORF">EWB00_006885</name>
</gene>
<organism evidence="10 11">
    <name type="scientific">Schistosoma japonicum</name>
    <name type="common">Blood fluke</name>
    <dbReference type="NCBI Taxonomy" id="6182"/>
    <lineage>
        <taxon>Eukaryota</taxon>
        <taxon>Metazoa</taxon>
        <taxon>Spiralia</taxon>
        <taxon>Lophotrochozoa</taxon>
        <taxon>Platyhelminthes</taxon>
        <taxon>Trematoda</taxon>
        <taxon>Digenea</taxon>
        <taxon>Strigeidida</taxon>
        <taxon>Schistosomatoidea</taxon>
        <taxon>Schistosomatidae</taxon>
        <taxon>Schistosoma</taxon>
    </lineage>
</organism>
<dbReference type="Gene3D" id="2.10.25.10">
    <property type="entry name" value="Laminin"/>
    <property type="match status" value="1"/>
</dbReference>
<feature type="disulfide bond" evidence="6">
    <location>
        <begin position="618"/>
        <end position="627"/>
    </location>
</feature>
<evidence type="ECO:0000259" key="9">
    <source>
        <dbReference type="PROSITE" id="PS50026"/>
    </source>
</evidence>
<accession>A0A4Z2CWK4</accession>
<evidence type="ECO:0000256" key="5">
    <source>
        <dbReference type="ARBA" id="ARBA00023157"/>
    </source>
</evidence>
<feature type="domain" description="EGF-like" evidence="9">
    <location>
        <begin position="587"/>
        <end position="628"/>
    </location>
</feature>
<dbReference type="PROSITE" id="PS00022">
    <property type="entry name" value="EGF_1"/>
    <property type="match status" value="1"/>
</dbReference>
<sequence>MNNMVYFKYFIQTIILKYFFPILLILLYSMFYVQCEENSHKDDHAELDIDLIDLTDTTPINSQLIRTKKEVENSPDNHINIEHIEHHNIETSNEHLNRQNKKNYATTNIDNNNNIELNNNNEENNLLKSLTNFNEINNYKFQHNKLSNERSTTLPFIEIIVQRTVNKYMNVIRTRSDWLKRLLQLVKEERDIRSRYNCFTDACIYKIQLFTTQLKAHLLRNTVHLEPIKHKDHSSINLHLKRIRRSLSEPSTSTFGLNDSTIEILNDSPEIQDLLFLHDDETEDDALRLPDEVITLNVNKPREDGDTMNWTNNNDSRQKPINFDNSDKINVARFSQELISDVLSKHKIKGQITVTPTFVETTESATTISNSSTHLNIEAVSSMPNEQLQISTDNQQNLLLDESNLQPDNLENNVDTPSEITHKEYDSLLSHSMTEQISNKSNDHKNYLDEKSDEGERDSDISTILEEDENEIDVSSLSMSSSERPPLLSSSLDTTVSATDLPNISTDILTTPNPMDNIAEEQSGTNTTPSLPTTLVSSVATTSSTESGQADIYQHTIKPALNIRAISLTVEETLAIPFGLNKFDGRPYENCTGQYENYCYNAIKCVYINVLETAACYCRTGYTGVRCDMFNLPQTLDILKSFREESIDINSLHQPTAYILHNVIEATARYTVNAVLEERLLSTWEDDTPF</sequence>
<keyword evidence="11" id="KW-1185">Reference proteome</keyword>
<dbReference type="PROSITE" id="PS50026">
    <property type="entry name" value="EGF_3"/>
    <property type="match status" value="1"/>
</dbReference>
<keyword evidence="2" id="KW-0964">Secreted</keyword>
<evidence type="ECO:0000313" key="10">
    <source>
        <dbReference type="EMBL" id="TNN08626.1"/>
    </source>
</evidence>
<evidence type="ECO:0000256" key="3">
    <source>
        <dbReference type="ARBA" id="ARBA00022536"/>
    </source>
</evidence>
<dbReference type="GO" id="GO:0005615">
    <property type="term" value="C:extracellular space"/>
    <property type="evidence" value="ECO:0007669"/>
    <property type="project" value="TreeGrafter"/>
</dbReference>
<feature type="compositionally biased region" description="Basic and acidic residues" evidence="7">
    <location>
        <begin position="441"/>
        <end position="450"/>
    </location>
</feature>
<keyword evidence="5 6" id="KW-1015">Disulfide bond</keyword>
<dbReference type="SUPFAM" id="SSF57196">
    <property type="entry name" value="EGF/Laminin"/>
    <property type="match status" value="1"/>
</dbReference>
<dbReference type="PANTHER" id="PTHR10740:SF14">
    <property type="entry name" value="EGF-LIKE DOMAIN-CONTAINING PROTEIN"/>
    <property type="match status" value="1"/>
</dbReference>
<dbReference type="EMBL" id="SKCS01000405">
    <property type="protein sequence ID" value="TNN08626.1"/>
    <property type="molecule type" value="Genomic_DNA"/>
</dbReference>
<evidence type="ECO:0000256" key="2">
    <source>
        <dbReference type="ARBA" id="ARBA00022525"/>
    </source>
</evidence>
<dbReference type="GO" id="GO:0008083">
    <property type="term" value="F:growth factor activity"/>
    <property type="evidence" value="ECO:0007669"/>
    <property type="project" value="TreeGrafter"/>
</dbReference>
<proteinExistence type="predicted"/>
<keyword evidence="8" id="KW-1133">Transmembrane helix</keyword>